<reference evidence="2" key="1">
    <citation type="journal article" date="2014" name="Int. J. Syst. Evol. Microbiol.">
        <title>Complete genome of a new Firmicutes species belonging to the dominant human colonic microbiota ('Ruminococcus bicirculans') reveals two chromosomes and a selective capacity to utilize plant glucans.</title>
        <authorList>
            <consortium name="NISC Comparative Sequencing Program"/>
            <person name="Wegmann U."/>
            <person name="Louis P."/>
            <person name="Goesmann A."/>
            <person name="Henrissat B."/>
            <person name="Duncan S.H."/>
            <person name="Flint H.J."/>
        </authorList>
    </citation>
    <scope>NUCLEOTIDE SEQUENCE</scope>
    <source>
        <strain evidence="2">NBRC 107715</strain>
    </source>
</reference>
<evidence type="ECO:0000313" key="4">
    <source>
        <dbReference type="Proteomes" id="UP001156856"/>
    </source>
</evidence>
<dbReference type="EMBL" id="BSPK01000084">
    <property type="protein sequence ID" value="GLS65931.1"/>
    <property type="molecule type" value="Genomic_DNA"/>
</dbReference>
<evidence type="ECO:0000313" key="3">
    <source>
        <dbReference type="Proteomes" id="UP000321960"/>
    </source>
</evidence>
<name>A0A512IZ53_9HYPH</name>
<dbReference type="Proteomes" id="UP001156856">
    <property type="component" value="Unassembled WGS sequence"/>
</dbReference>
<dbReference type="Proteomes" id="UP000321960">
    <property type="component" value="Unassembled WGS sequence"/>
</dbReference>
<reference evidence="2" key="4">
    <citation type="submission" date="2023-01" db="EMBL/GenBank/DDBJ databases">
        <title>Draft genome sequence of Methylobacterium oxalidis strain NBRC 107715.</title>
        <authorList>
            <person name="Sun Q."/>
            <person name="Mori K."/>
        </authorList>
    </citation>
    <scope>NUCLEOTIDE SEQUENCE</scope>
    <source>
        <strain evidence="2">NBRC 107715</strain>
    </source>
</reference>
<reference evidence="1 3" key="3">
    <citation type="submission" date="2019-07" db="EMBL/GenBank/DDBJ databases">
        <title>Whole genome shotgun sequence of Methylobacterium oxalidis NBRC 107715.</title>
        <authorList>
            <person name="Hosoyama A."/>
            <person name="Uohara A."/>
            <person name="Ohji S."/>
            <person name="Ichikawa N."/>
        </authorList>
    </citation>
    <scope>NUCLEOTIDE SEQUENCE [LARGE SCALE GENOMIC DNA]</scope>
    <source>
        <strain evidence="1 3">NBRC 107715</strain>
    </source>
</reference>
<accession>A0A512IZ53</accession>
<organism evidence="1 3">
    <name type="scientific">Methylobacterium oxalidis</name>
    <dbReference type="NCBI Taxonomy" id="944322"/>
    <lineage>
        <taxon>Bacteria</taxon>
        <taxon>Pseudomonadati</taxon>
        <taxon>Pseudomonadota</taxon>
        <taxon>Alphaproteobacteria</taxon>
        <taxon>Hyphomicrobiales</taxon>
        <taxon>Methylobacteriaceae</taxon>
        <taxon>Methylobacterium</taxon>
    </lineage>
</organism>
<gene>
    <name evidence="2" type="ORF">GCM10007888_43130</name>
    <name evidence="1" type="ORF">MOX02_10360</name>
</gene>
<reference evidence="4" key="2">
    <citation type="journal article" date="2019" name="Int. J. Syst. Evol. Microbiol.">
        <title>The Global Catalogue of Microorganisms (GCM) 10K type strain sequencing project: providing services to taxonomists for standard genome sequencing and annotation.</title>
        <authorList>
            <consortium name="The Broad Institute Genomics Platform"/>
            <consortium name="The Broad Institute Genome Sequencing Center for Infectious Disease"/>
            <person name="Wu L."/>
            <person name="Ma J."/>
        </authorList>
    </citation>
    <scope>NUCLEOTIDE SEQUENCE [LARGE SCALE GENOMIC DNA]</scope>
    <source>
        <strain evidence="4">NBRC 107715</strain>
    </source>
</reference>
<dbReference type="AlphaFoldDB" id="A0A512IZ53"/>
<dbReference type="EMBL" id="BJZU01000016">
    <property type="protein sequence ID" value="GEP02998.1"/>
    <property type="molecule type" value="Genomic_DNA"/>
</dbReference>
<evidence type="ECO:0000313" key="1">
    <source>
        <dbReference type="EMBL" id="GEP02998.1"/>
    </source>
</evidence>
<sequence length="221" mass="24109">MISPDRLASRPVDGRGFPVPWFVAWVDGTPDFRCVAPGKLEEAVRRSLCWVCGRPLGRFKTFVTGPLCAVNGVSAEPPSHRDCAEHSARACPFLSRPRMRRNDKDLPDEAPHPAGRMIDRNPGVALLWTTRSYRVLPVAGGALFSVGPPVSVQWFAEGREARRAEVVASLESGLPLLRSEAEKDGPEALAVLDRLYRQAMRWVPTEAESGGRSAAGEGLGR</sequence>
<evidence type="ECO:0000313" key="2">
    <source>
        <dbReference type="EMBL" id="GLS65931.1"/>
    </source>
</evidence>
<proteinExistence type="predicted"/>
<protein>
    <submittedName>
        <fullName evidence="1">Uncharacterized protein</fullName>
    </submittedName>
</protein>
<comment type="caution">
    <text evidence="1">The sequence shown here is derived from an EMBL/GenBank/DDBJ whole genome shotgun (WGS) entry which is preliminary data.</text>
</comment>
<keyword evidence="4" id="KW-1185">Reference proteome</keyword>